<keyword evidence="3" id="KW-1185">Reference proteome</keyword>
<keyword evidence="1" id="KW-0472">Membrane</keyword>
<evidence type="ECO:0000313" key="3">
    <source>
        <dbReference type="Proteomes" id="UP000287171"/>
    </source>
</evidence>
<comment type="caution">
    <text evidence="2">The sequence shown here is derived from an EMBL/GenBank/DDBJ whole genome shotgun (WGS) entry which is preliminary data.</text>
</comment>
<keyword evidence="1" id="KW-0812">Transmembrane</keyword>
<dbReference type="RefSeq" id="WP_126628930.1">
    <property type="nucleotide sequence ID" value="NZ_BIFT01000001.1"/>
</dbReference>
<evidence type="ECO:0000313" key="2">
    <source>
        <dbReference type="EMBL" id="GCE28750.1"/>
    </source>
</evidence>
<keyword evidence="1" id="KW-1133">Transmembrane helix</keyword>
<proteinExistence type="predicted"/>
<feature type="transmembrane region" description="Helical" evidence="1">
    <location>
        <begin position="127"/>
        <end position="153"/>
    </location>
</feature>
<dbReference type="AlphaFoldDB" id="A0A402BBT0"/>
<reference evidence="3" key="1">
    <citation type="submission" date="2018-12" db="EMBL/GenBank/DDBJ databases">
        <title>Tengunoibacter tsumagoiensis gen. nov., sp. nov., Dictyobacter kobayashii sp. nov., D. alpinus sp. nov., and D. joshuensis sp. nov. and description of Dictyobacteraceae fam. nov. within the order Ktedonobacterales isolated from Tengu-no-mugimeshi.</title>
        <authorList>
            <person name="Wang C.M."/>
            <person name="Zheng Y."/>
            <person name="Sakai Y."/>
            <person name="Toyoda A."/>
            <person name="Minakuchi Y."/>
            <person name="Abe K."/>
            <person name="Yokota A."/>
            <person name="Yabe S."/>
        </authorList>
    </citation>
    <scope>NUCLEOTIDE SEQUENCE [LARGE SCALE GENOMIC DNA]</scope>
    <source>
        <strain evidence="3">Uno16</strain>
    </source>
</reference>
<gene>
    <name evidence="2" type="ORF">KDA_42340</name>
</gene>
<protein>
    <recommendedName>
        <fullName evidence="4">DUF3592 domain-containing protein</fullName>
    </recommendedName>
</protein>
<accession>A0A402BBT0</accession>
<feature type="transmembrane region" description="Helical" evidence="1">
    <location>
        <begin position="12"/>
        <end position="30"/>
    </location>
</feature>
<organism evidence="2 3">
    <name type="scientific">Dictyobacter alpinus</name>
    <dbReference type="NCBI Taxonomy" id="2014873"/>
    <lineage>
        <taxon>Bacteria</taxon>
        <taxon>Bacillati</taxon>
        <taxon>Chloroflexota</taxon>
        <taxon>Ktedonobacteria</taxon>
        <taxon>Ktedonobacterales</taxon>
        <taxon>Dictyobacteraceae</taxon>
        <taxon>Dictyobacter</taxon>
    </lineage>
</organism>
<dbReference type="Proteomes" id="UP000287171">
    <property type="component" value="Unassembled WGS sequence"/>
</dbReference>
<name>A0A402BBT0_9CHLR</name>
<evidence type="ECO:0008006" key="4">
    <source>
        <dbReference type="Google" id="ProtNLM"/>
    </source>
</evidence>
<sequence>MIDFLKEQWAHILVVLIMFGIATFLLYTTIDLWNFHQGLQNPGATDTIKGKVIQADFVTSADSSECKTVVRFHTRATEQGYNIYFNDTAADEATCQQYRGKELNVTYRRDNPYNAEVITPRSDLSNFYFPLIMGIVGFVFTSLWGGTELFIILKDVINDFRYRP</sequence>
<dbReference type="EMBL" id="BIFT01000001">
    <property type="protein sequence ID" value="GCE28750.1"/>
    <property type="molecule type" value="Genomic_DNA"/>
</dbReference>
<evidence type="ECO:0000256" key="1">
    <source>
        <dbReference type="SAM" id="Phobius"/>
    </source>
</evidence>